<comment type="caution">
    <text evidence="4">The sequence shown here is derived from an EMBL/GenBank/DDBJ whole genome shotgun (WGS) entry which is preliminary data.</text>
</comment>
<proteinExistence type="predicted"/>
<dbReference type="AlphaFoldDB" id="A0A420WMN4"/>
<dbReference type="Pfam" id="PF00005">
    <property type="entry name" value="ABC_tran"/>
    <property type="match status" value="1"/>
</dbReference>
<name>A0A420WMN4_9PROT</name>
<accession>A0A420WMN4</accession>
<gene>
    <name evidence="4" type="ORF">BCL74_0025</name>
</gene>
<dbReference type="Proteomes" id="UP000277424">
    <property type="component" value="Unassembled WGS sequence"/>
</dbReference>
<dbReference type="Gene3D" id="3.40.50.300">
    <property type="entry name" value="P-loop containing nucleotide triphosphate hydrolases"/>
    <property type="match status" value="1"/>
</dbReference>
<sequence>MTRFQAQGVSARYGRTSVLFDVSLPDLAAGQVLGLLGPNASGKSTLMRCLSREMRAEGHIALDGVAQREHSHRAWRDKVAAMPQSPPSPSALLPTELVWSTARALGLDLSNAELSARIEALFDGLGLSAVALSPLSTLSGGKRQLVGLALALIRDPALLLLDEPTSALDLHWRMVVLDIVRAHVGQSGGVAIAALHDIDLAARYCDRLALLSGGRIVAAGTPAEVLTPDNLAQVFHVETEVTARPDGGITVQLLRPLSVLRHEIAS</sequence>
<dbReference type="SMART" id="SM00382">
    <property type="entry name" value="AAA"/>
    <property type="match status" value="1"/>
</dbReference>
<evidence type="ECO:0000256" key="2">
    <source>
        <dbReference type="ARBA" id="ARBA00022840"/>
    </source>
</evidence>
<dbReference type="CDD" id="cd03214">
    <property type="entry name" value="ABC_Iron-Siderophores_B12_Hemin"/>
    <property type="match status" value="1"/>
</dbReference>
<dbReference type="RefSeq" id="WP_121216650.1">
    <property type="nucleotide sequence ID" value="NZ_RBIG01000001.1"/>
</dbReference>
<dbReference type="GO" id="GO:0005524">
    <property type="term" value="F:ATP binding"/>
    <property type="evidence" value="ECO:0007669"/>
    <property type="project" value="UniProtKB-KW"/>
</dbReference>
<feature type="domain" description="ABC transporter" evidence="3">
    <location>
        <begin position="4"/>
        <end position="238"/>
    </location>
</feature>
<evidence type="ECO:0000259" key="3">
    <source>
        <dbReference type="PROSITE" id="PS50893"/>
    </source>
</evidence>
<dbReference type="InterPro" id="IPR003593">
    <property type="entry name" value="AAA+_ATPase"/>
</dbReference>
<dbReference type="PANTHER" id="PTHR42794:SF2">
    <property type="entry name" value="ABC TRANSPORTER ATP-BINDING PROTEIN"/>
    <property type="match status" value="1"/>
</dbReference>
<evidence type="ECO:0000313" key="5">
    <source>
        <dbReference type="Proteomes" id="UP000277424"/>
    </source>
</evidence>
<evidence type="ECO:0000313" key="4">
    <source>
        <dbReference type="EMBL" id="RKQ72267.1"/>
    </source>
</evidence>
<keyword evidence="2 4" id="KW-0067">ATP-binding</keyword>
<dbReference type="OrthoDB" id="9810077at2"/>
<dbReference type="InterPro" id="IPR027417">
    <property type="entry name" value="P-loop_NTPase"/>
</dbReference>
<dbReference type="PANTHER" id="PTHR42794">
    <property type="entry name" value="HEMIN IMPORT ATP-BINDING PROTEIN HMUV"/>
    <property type="match status" value="1"/>
</dbReference>
<reference evidence="4 5" key="1">
    <citation type="submission" date="2018-10" db="EMBL/GenBank/DDBJ databases">
        <title>Comparative analysis of microorganisms from saline springs in Andes Mountain Range, Colombia.</title>
        <authorList>
            <person name="Rubin E."/>
        </authorList>
    </citation>
    <scope>NUCLEOTIDE SEQUENCE [LARGE SCALE GENOMIC DNA]</scope>
    <source>
        <strain evidence="4 5">USBA 36</strain>
    </source>
</reference>
<dbReference type="EMBL" id="RBIG01000001">
    <property type="protein sequence ID" value="RKQ72267.1"/>
    <property type="molecule type" value="Genomic_DNA"/>
</dbReference>
<protein>
    <submittedName>
        <fullName evidence="4">Iron complex transport system ATP-binding protein</fullName>
    </submittedName>
</protein>
<evidence type="ECO:0000256" key="1">
    <source>
        <dbReference type="ARBA" id="ARBA00022741"/>
    </source>
</evidence>
<dbReference type="SUPFAM" id="SSF52540">
    <property type="entry name" value="P-loop containing nucleoside triphosphate hydrolases"/>
    <property type="match status" value="1"/>
</dbReference>
<organism evidence="4 5">
    <name type="scientific">Oceanibaculum indicum</name>
    <dbReference type="NCBI Taxonomy" id="526216"/>
    <lineage>
        <taxon>Bacteria</taxon>
        <taxon>Pseudomonadati</taxon>
        <taxon>Pseudomonadota</taxon>
        <taxon>Alphaproteobacteria</taxon>
        <taxon>Rhodospirillales</taxon>
        <taxon>Oceanibaculaceae</taxon>
        <taxon>Oceanibaculum</taxon>
    </lineage>
</organism>
<dbReference type="PROSITE" id="PS50893">
    <property type="entry name" value="ABC_TRANSPORTER_2"/>
    <property type="match status" value="1"/>
</dbReference>
<dbReference type="GO" id="GO:0016887">
    <property type="term" value="F:ATP hydrolysis activity"/>
    <property type="evidence" value="ECO:0007669"/>
    <property type="project" value="InterPro"/>
</dbReference>
<keyword evidence="1" id="KW-0547">Nucleotide-binding</keyword>
<dbReference type="InterPro" id="IPR003439">
    <property type="entry name" value="ABC_transporter-like_ATP-bd"/>
</dbReference>